<sequence>MQPHLDIRRIAPDFFTYSVHAGAAPTSFTEDSTDSLAGCLGDAGDSLVGYFPEVRVSIDGQVLGSYAVARLMNNPVDLAAELMMKKRS</sequence>
<proteinExistence type="predicted"/>
<gene>
    <name evidence="1" type="ORF">QTH91_16515</name>
</gene>
<name>A0ABT7NDR6_9BURK</name>
<evidence type="ECO:0000313" key="1">
    <source>
        <dbReference type="EMBL" id="MDM0046095.1"/>
    </source>
</evidence>
<dbReference type="EMBL" id="JASZYV010000003">
    <property type="protein sequence ID" value="MDM0046095.1"/>
    <property type="molecule type" value="Genomic_DNA"/>
</dbReference>
<reference evidence="1" key="1">
    <citation type="submission" date="2023-06" db="EMBL/GenBank/DDBJ databases">
        <authorList>
            <person name="Jiang Y."/>
            <person name="Liu Q."/>
        </authorList>
    </citation>
    <scope>NUCLEOTIDE SEQUENCE</scope>
    <source>
        <strain evidence="1">CGMCC 1.12089</strain>
    </source>
</reference>
<accession>A0ABT7NDR6</accession>
<dbReference type="RefSeq" id="WP_286661186.1">
    <property type="nucleotide sequence ID" value="NZ_JASZYV010000003.1"/>
</dbReference>
<comment type="caution">
    <text evidence="1">The sequence shown here is derived from an EMBL/GenBank/DDBJ whole genome shotgun (WGS) entry which is preliminary data.</text>
</comment>
<keyword evidence="2" id="KW-1185">Reference proteome</keyword>
<protein>
    <submittedName>
        <fullName evidence="1">Uncharacterized protein</fullName>
    </submittedName>
</protein>
<evidence type="ECO:0000313" key="2">
    <source>
        <dbReference type="Proteomes" id="UP001174908"/>
    </source>
</evidence>
<organism evidence="1 2">
    <name type="scientific">Variovorax dokdonensis</name>
    <dbReference type="NCBI Taxonomy" id="344883"/>
    <lineage>
        <taxon>Bacteria</taxon>
        <taxon>Pseudomonadati</taxon>
        <taxon>Pseudomonadota</taxon>
        <taxon>Betaproteobacteria</taxon>
        <taxon>Burkholderiales</taxon>
        <taxon>Comamonadaceae</taxon>
        <taxon>Variovorax</taxon>
    </lineage>
</organism>
<dbReference type="Proteomes" id="UP001174908">
    <property type="component" value="Unassembled WGS sequence"/>
</dbReference>